<sequence>MGPNQGPSKTTRKRKSSEPKPAAAPPKRSRKSNPSGKARAADTTELVKQWPGYFQSVGYYPHALNTVLGFCSSRQNLATTFDTVRTSAEGLLKEPLDLARVAEIKALLPDTIQFAYKPADEIRINSRTRRRSRSPDFEKFIESAAARDTATDSREHILVLEFEGSPRPQKSAEGMLFMPPSMSPKAVAKLIEKRNEMFVQAVEHLIKTTAGHDESIAVIQSAGSQCIPVSPMNKSVEAFGNSRGKEPAHIPTSEVRPSIEEVLVELREELWYRDQIQHTRLFEAKEALFGLPEPPLSDTIQKSLLDARNIGTLYSHQAAAITALSKGRDVIVSTSTASGKSVIYQAPILRFLEQDRDSTAVLIYPTKALAQDQKLAFEQLLGSTSGLEDVQVATYDGDTPQEERRGIRERASIDTIHAAILPHEDLWRRFLKNLKLLVVDELHYYHDVHVAMVMRRLRRICAALGNRRIRFVSCSATIAKPVEHMKDIFGLDTVEEITEDGAPSGRRDFIIWDPPLIEGSQQRASVFTEATGLMRYLMKRGVRVIMFCKIRKSCELAMKMLRQDLMSEGRLDILDRVVAYRGGYARQDRRKIEQDAFSGTLLGIVATNALELGVDIGVLDAVIMLGFPHSVASLRQQVGRAGRRARDALGVLVTDSSPVDQYYLENPQELWDKPTSILSLNLDNPTILEMHLQCAAFEMPMRKEDARWFGPMAVELCENKLDTDKDGWYYPHPRFLPYPAKDVSLRGAEEEKYSIIDVTKLYQPGGTAKIIEELEVSRALFELYEGGIFIHQGLPFLVQEVSHDSKHAKLVRTNVSWITEPSDIDAVQTRRIREIRGSARLAYYGRDLYPVCFVTSISRGGKILDTVFVDMPPYERTTTGFWIDVSKPALDLMTGINISLAAAIHSAQHAVLNRLQMTTDIRTECKPAEKENMKGPTTRMRPARLIFYDHTGSGDYGCGLSARAFDRVTELLRLAEERVRVCECYDGCPRCIDSPSCKEYNKVRSKAGAVIVLRDILSMPIDVGTLPAYIPSDTHQTVIEAPSVGRAQGVIVESDSS</sequence>
<evidence type="ECO:0000313" key="2">
    <source>
        <dbReference type="Proteomes" id="UP000814128"/>
    </source>
</evidence>
<gene>
    <name evidence="1" type="ORF">K488DRAFT_79661</name>
</gene>
<proteinExistence type="predicted"/>
<protein>
    <submittedName>
        <fullName evidence="1">DEAD/H helicase</fullName>
    </submittedName>
</protein>
<keyword evidence="2" id="KW-1185">Reference proteome</keyword>
<dbReference type="Proteomes" id="UP000814128">
    <property type="component" value="Unassembled WGS sequence"/>
</dbReference>
<comment type="caution">
    <text evidence="1">The sequence shown here is derived from an EMBL/GenBank/DDBJ whole genome shotgun (WGS) entry which is preliminary data.</text>
</comment>
<keyword evidence="1" id="KW-0347">Helicase</keyword>
<reference evidence="1" key="2">
    <citation type="journal article" date="2022" name="New Phytol.">
        <title>Evolutionary transition to the ectomycorrhizal habit in the genomes of a hyperdiverse lineage of mushroom-forming fungi.</title>
        <authorList>
            <person name="Looney B."/>
            <person name="Miyauchi S."/>
            <person name="Morin E."/>
            <person name="Drula E."/>
            <person name="Courty P.E."/>
            <person name="Kohler A."/>
            <person name="Kuo A."/>
            <person name="LaButti K."/>
            <person name="Pangilinan J."/>
            <person name="Lipzen A."/>
            <person name="Riley R."/>
            <person name="Andreopoulos W."/>
            <person name="He G."/>
            <person name="Johnson J."/>
            <person name="Nolan M."/>
            <person name="Tritt A."/>
            <person name="Barry K.W."/>
            <person name="Grigoriev I.V."/>
            <person name="Nagy L.G."/>
            <person name="Hibbett D."/>
            <person name="Henrissat B."/>
            <person name="Matheny P.B."/>
            <person name="Labbe J."/>
            <person name="Martin F.M."/>
        </authorList>
    </citation>
    <scope>NUCLEOTIDE SEQUENCE</scope>
    <source>
        <strain evidence="1">EC-137</strain>
    </source>
</reference>
<accession>A0ACB8QEW9</accession>
<keyword evidence="1" id="KW-0067">ATP-binding</keyword>
<name>A0ACB8QEW9_9AGAM</name>
<evidence type="ECO:0000313" key="1">
    <source>
        <dbReference type="EMBL" id="KAI0030364.1"/>
    </source>
</evidence>
<keyword evidence="1" id="KW-0547">Nucleotide-binding</keyword>
<keyword evidence="1" id="KW-0378">Hydrolase</keyword>
<dbReference type="EMBL" id="MU273625">
    <property type="protein sequence ID" value="KAI0030364.1"/>
    <property type="molecule type" value="Genomic_DNA"/>
</dbReference>
<organism evidence="1 2">
    <name type="scientific">Vararia minispora EC-137</name>
    <dbReference type="NCBI Taxonomy" id="1314806"/>
    <lineage>
        <taxon>Eukaryota</taxon>
        <taxon>Fungi</taxon>
        <taxon>Dikarya</taxon>
        <taxon>Basidiomycota</taxon>
        <taxon>Agaricomycotina</taxon>
        <taxon>Agaricomycetes</taxon>
        <taxon>Russulales</taxon>
        <taxon>Lachnocladiaceae</taxon>
        <taxon>Vararia</taxon>
    </lineage>
</organism>
<reference evidence="1" key="1">
    <citation type="submission" date="2021-02" db="EMBL/GenBank/DDBJ databases">
        <authorList>
            <consortium name="DOE Joint Genome Institute"/>
            <person name="Ahrendt S."/>
            <person name="Looney B.P."/>
            <person name="Miyauchi S."/>
            <person name="Morin E."/>
            <person name="Drula E."/>
            <person name="Courty P.E."/>
            <person name="Chicoki N."/>
            <person name="Fauchery L."/>
            <person name="Kohler A."/>
            <person name="Kuo A."/>
            <person name="Labutti K."/>
            <person name="Pangilinan J."/>
            <person name="Lipzen A."/>
            <person name="Riley R."/>
            <person name="Andreopoulos W."/>
            <person name="He G."/>
            <person name="Johnson J."/>
            <person name="Barry K.W."/>
            <person name="Grigoriev I.V."/>
            <person name="Nagy L."/>
            <person name="Hibbett D."/>
            <person name="Henrissat B."/>
            <person name="Matheny P.B."/>
            <person name="Labbe J."/>
            <person name="Martin F."/>
        </authorList>
    </citation>
    <scope>NUCLEOTIDE SEQUENCE</scope>
    <source>
        <strain evidence="1">EC-137</strain>
    </source>
</reference>